<dbReference type="Proteomes" id="UP000270296">
    <property type="component" value="Unassembled WGS sequence"/>
</dbReference>
<comment type="catalytic activity">
    <reaction evidence="6">
        <text>a cytidine in rRNA + S-adenosyl-L-methionine = a 5-methylcytidine in rRNA + S-adenosyl-L-homocysteine + H(+)</text>
        <dbReference type="Rhea" id="RHEA:61484"/>
        <dbReference type="Rhea" id="RHEA-COMP:15836"/>
        <dbReference type="Rhea" id="RHEA-COMP:15837"/>
        <dbReference type="ChEBI" id="CHEBI:15378"/>
        <dbReference type="ChEBI" id="CHEBI:57856"/>
        <dbReference type="ChEBI" id="CHEBI:59789"/>
        <dbReference type="ChEBI" id="CHEBI:74483"/>
        <dbReference type="ChEBI" id="CHEBI:82748"/>
    </reaction>
</comment>
<dbReference type="PROSITE" id="PS51686">
    <property type="entry name" value="SAM_MT_RSMB_NOP"/>
    <property type="match status" value="1"/>
</dbReference>
<proteinExistence type="inferred from homology"/>
<evidence type="ECO:0000256" key="3">
    <source>
        <dbReference type="ARBA" id="ARBA00022946"/>
    </source>
</evidence>
<keyword evidence="7" id="KW-0808">Transferase</keyword>
<comment type="similarity">
    <text evidence="7">Belongs to the class I-like SAM-binding methyltransferase superfamily. RsmB/NOP family.</text>
</comment>
<dbReference type="OrthoDB" id="5874415at2759"/>
<keyword evidence="7" id="KW-0489">Methyltransferase</keyword>
<feature type="domain" description="SAM-dependent MTase RsmB/NOP-type" evidence="8">
    <location>
        <begin position="190"/>
        <end position="308"/>
    </location>
</feature>
<dbReference type="Gene3D" id="3.40.50.150">
    <property type="entry name" value="Vaccinia Virus protein VP39"/>
    <property type="match status" value="1"/>
</dbReference>
<name>A0A183IKR4_9BILA</name>
<keyword evidence="3" id="KW-0809">Transit peptide</keyword>
<dbReference type="PANTHER" id="PTHR22808">
    <property type="entry name" value="NCL1 YEAST -RELATED NOL1/NOP2/FMU SUN DOMAIN-CONTAINING"/>
    <property type="match status" value="1"/>
</dbReference>
<evidence type="ECO:0000259" key="8">
    <source>
        <dbReference type="PROSITE" id="PS51686"/>
    </source>
</evidence>
<keyword evidence="7" id="KW-0949">S-adenosyl-L-methionine</keyword>
<evidence type="ECO:0000313" key="10">
    <source>
        <dbReference type="Proteomes" id="UP000270296"/>
    </source>
</evidence>
<keyword evidence="7" id="KW-0694">RNA-binding</keyword>
<dbReference type="WBParaSite" id="SBAD_0000439401-mRNA-1">
    <property type="protein sequence ID" value="SBAD_0000439401-mRNA-1"/>
    <property type="gene ID" value="SBAD_0000439401"/>
</dbReference>
<evidence type="ECO:0000313" key="11">
    <source>
        <dbReference type="WBParaSite" id="SBAD_0000439401-mRNA-1"/>
    </source>
</evidence>
<dbReference type="SUPFAM" id="SSF53335">
    <property type="entry name" value="S-adenosyl-L-methionine-dependent methyltransferases"/>
    <property type="match status" value="1"/>
</dbReference>
<evidence type="ECO:0000256" key="4">
    <source>
        <dbReference type="ARBA" id="ARBA00023128"/>
    </source>
</evidence>
<dbReference type="GO" id="GO:0003723">
    <property type="term" value="F:RNA binding"/>
    <property type="evidence" value="ECO:0007669"/>
    <property type="project" value="UniProtKB-UniRule"/>
</dbReference>
<organism evidence="11">
    <name type="scientific">Soboliphyme baturini</name>
    <dbReference type="NCBI Taxonomy" id="241478"/>
    <lineage>
        <taxon>Eukaryota</taxon>
        <taxon>Metazoa</taxon>
        <taxon>Ecdysozoa</taxon>
        <taxon>Nematoda</taxon>
        <taxon>Enoplea</taxon>
        <taxon>Dorylaimia</taxon>
        <taxon>Dioctophymatida</taxon>
        <taxon>Dioctophymatoidea</taxon>
        <taxon>Soboliphymatidae</taxon>
        <taxon>Soboliphyme</taxon>
    </lineage>
</organism>
<dbReference type="GO" id="GO:0008173">
    <property type="term" value="F:RNA methyltransferase activity"/>
    <property type="evidence" value="ECO:0007669"/>
    <property type="project" value="InterPro"/>
</dbReference>
<dbReference type="EMBL" id="UZAM01008190">
    <property type="protein sequence ID" value="VDP03696.1"/>
    <property type="molecule type" value="Genomic_DNA"/>
</dbReference>
<gene>
    <name evidence="9" type="ORF">SBAD_LOCUS4210</name>
</gene>
<evidence type="ECO:0000256" key="7">
    <source>
        <dbReference type="PROSITE-ProRule" id="PRU01023"/>
    </source>
</evidence>
<sequence>MLQSLSSYTIAGYMDSRHATPEDINILLWKKVEKFSGQPDFGLELEKIFLQLSKLRYFKARAEKKSPANLAMQHFDFYYKPIFRKRWPSIRIGLLSDPKYCAVVNNYAADPDVIQRLLDDGAVDIIDKVKKRKALFHSKLKGLFPDNVNASSNMPSRVGGDSMYPSDADGCDDDAGFRSESGLSMFLPPVDMIVRETTSATLALDSADTPLYDLKNQVLPDDVQYPSVLQVLAYPSGDITTFKPSPAFSNGCLVYYLMDAASVVPVLALGIQPGDTVLDMCAAPGGKSIVALQTLLPGEFLAVPVCIA</sequence>
<reference evidence="11" key="1">
    <citation type="submission" date="2016-06" db="UniProtKB">
        <authorList>
            <consortium name="WormBaseParasite"/>
        </authorList>
    </citation>
    <scope>IDENTIFICATION</scope>
</reference>
<dbReference type="PANTHER" id="PTHR22808:SF3">
    <property type="entry name" value="5-METHYLCYTOSINE RRNA METHYLTRANSFERASE NSUN4"/>
    <property type="match status" value="1"/>
</dbReference>
<accession>A0A183IKR4</accession>
<dbReference type="InterPro" id="IPR029063">
    <property type="entry name" value="SAM-dependent_MTases_sf"/>
</dbReference>
<reference evidence="9 10" key="2">
    <citation type="submission" date="2018-11" db="EMBL/GenBank/DDBJ databases">
        <authorList>
            <consortium name="Pathogen Informatics"/>
        </authorList>
    </citation>
    <scope>NUCLEOTIDE SEQUENCE [LARGE SCALE GENOMIC DNA]</scope>
</reference>
<dbReference type="AlphaFoldDB" id="A0A183IKR4"/>
<dbReference type="Gene3D" id="6.20.240.40">
    <property type="match status" value="1"/>
</dbReference>
<protein>
    <recommendedName>
        <fullName evidence="5">NOL1/NOP2/Sun domain family member 4</fullName>
    </recommendedName>
</protein>
<evidence type="ECO:0000256" key="2">
    <source>
        <dbReference type="ARBA" id="ARBA00022552"/>
    </source>
</evidence>
<evidence type="ECO:0000256" key="1">
    <source>
        <dbReference type="ARBA" id="ARBA00004173"/>
    </source>
</evidence>
<dbReference type="GO" id="GO:0031167">
    <property type="term" value="P:rRNA methylation"/>
    <property type="evidence" value="ECO:0007669"/>
    <property type="project" value="TreeGrafter"/>
</dbReference>
<evidence type="ECO:0000313" key="9">
    <source>
        <dbReference type="EMBL" id="VDP03696.1"/>
    </source>
</evidence>
<keyword evidence="2" id="KW-0698">rRNA processing</keyword>
<evidence type="ECO:0000256" key="6">
    <source>
        <dbReference type="ARBA" id="ARBA00049302"/>
    </source>
</evidence>
<keyword evidence="4" id="KW-0496">Mitochondrion</keyword>
<feature type="binding site" evidence="7">
    <location>
        <begin position="281"/>
        <end position="287"/>
    </location>
    <ligand>
        <name>S-adenosyl-L-methionine</name>
        <dbReference type="ChEBI" id="CHEBI:59789"/>
    </ligand>
</feature>
<comment type="caution">
    <text evidence="7">Lacks conserved residue(s) required for the propagation of feature annotation.</text>
</comment>
<dbReference type="InterPro" id="IPR023267">
    <property type="entry name" value="RCMT"/>
</dbReference>
<dbReference type="InterPro" id="IPR001678">
    <property type="entry name" value="MeTrfase_RsmB-F_NOP2_dom"/>
</dbReference>
<keyword evidence="10" id="KW-1185">Reference proteome</keyword>
<evidence type="ECO:0000256" key="5">
    <source>
        <dbReference type="ARBA" id="ARBA00042050"/>
    </source>
</evidence>
<dbReference type="GO" id="GO:0005762">
    <property type="term" value="C:mitochondrial large ribosomal subunit"/>
    <property type="evidence" value="ECO:0007669"/>
    <property type="project" value="TreeGrafter"/>
</dbReference>
<comment type="subcellular location">
    <subcellularLocation>
        <location evidence="1">Mitochondrion</location>
    </subcellularLocation>
</comment>